<accession>A0A1U6GWB6</accession>
<proteinExistence type="predicted"/>
<evidence type="ECO:0000313" key="2">
    <source>
        <dbReference type="Proteomes" id="UP000190989"/>
    </source>
</evidence>
<name>A0A1U6GWB6_9SPHN</name>
<dbReference type="EMBL" id="FVZE01000001">
    <property type="protein sequence ID" value="SLJ87786.1"/>
    <property type="molecule type" value="Genomic_DNA"/>
</dbReference>
<sequence>MTIVMQRYRFITPHRTGKWYPDLDTAKRFACEIGAGFLDSRTGRFVAYVGTRLEVMKPRSAKPGHPADLQKAPA</sequence>
<dbReference type="AlphaFoldDB" id="A0A1U6GWB6"/>
<organism evidence="1 2">
    <name type="scientific">Novosphingobium mathurense</name>
    <dbReference type="NCBI Taxonomy" id="428990"/>
    <lineage>
        <taxon>Bacteria</taxon>
        <taxon>Pseudomonadati</taxon>
        <taxon>Pseudomonadota</taxon>
        <taxon>Alphaproteobacteria</taxon>
        <taxon>Sphingomonadales</taxon>
        <taxon>Sphingomonadaceae</taxon>
        <taxon>Novosphingobium</taxon>
    </lineage>
</organism>
<protein>
    <submittedName>
        <fullName evidence="1">Uncharacterized protein</fullName>
    </submittedName>
</protein>
<keyword evidence="2" id="KW-1185">Reference proteome</keyword>
<gene>
    <name evidence="1" type="ORF">SAMN06295987_101674</name>
</gene>
<reference evidence="2" key="1">
    <citation type="submission" date="2017-02" db="EMBL/GenBank/DDBJ databases">
        <authorList>
            <person name="Varghese N."/>
            <person name="Submissions S."/>
        </authorList>
    </citation>
    <scope>NUCLEOTIDE SEQUENCE [LARGE SCALE GENOMIC DNA]</scope>
    <source>
        <strain evidence="2">SM117</strain>
    </source>
</reference>
<evidence type="ECO:0000313" key="1">
    <source>
        <dbReference type="EMBL" id="SLJ87786.1"/>
    </source>
</evidence>
<dbReference type="Proteomes" id="UP000190989">
    <property type="component" value="Unassembled WGS sequence"/>
</dbReference>